<sequence length="50" mass="5609">MVGIGLALAYVLLGASWLVMKTHGKLQAKAIRWRGSACTARAPRWPRCRW</sequence>
<proteinExistence type="predicted"/>
<reference evidence="1 2" key="1">
    <citation type="submission" date="2018-12" db="EMBL/GenBank/DDBJ databases">
        <authorList>
            <consortium name="Pathogen Informatics"/>
        </authorList>
    </citation>
    <scope>NUCLEOTIDE SEQUENCE [LARGE SCALE GENOMIC DNA]</scope>
    <source>
        <strain evidence="1 2">NCTC9695</strain>
    </source>
</reference>
<accession>A0A3S4HUC0</accession>
<dbReference type="AlphaFoldDB" id="A0A3S4HUC0"/>
<evidence type="ECO:0000313" key="2">
    <source>
        <dbReference type="Proteomes" id="UP000275777"/>
    </source>
</evidence>
<dbReference type="EMBL" id="LR134182">
    <property type="protein sequence ID" value="VEB44841.1"/>
    <property type="molecule type" value="Genomic_DNA"/>
</dbReference>
<evidence type="ECO:0000313" key="1">
    <source>
        <dbReference type="EMBL" id="VEB44841.1"/>
    </source>
</evidence>
<protein>
    <submittedName>
        <fullName evidence="1">Uncharacterized protein</fullName>
    </submittedName>
</protein>
<gene>
    <name evidence="1" type="ORF">NCTC9695_05345</name>
</gene>
<organism evidence="1 2">
    <name type="scientific">Chromobacterium violaceum</name>
    <dbReference type="NCBI Taxonomy" id="536"/>
    <lineage>
        <taxon>Bacteria</taxon>
        <taxon>Pseudomonadati</taxon>
        <taxon>Pseudomonadota</taxon>
        <taxon>Betaproteobacteria</taxon>
        <taxon>Neisseriales</taxon>
        <taxon>Chromobacteriaceae</taxon>
        <taxon>Chromobacterium</taxon>
    </lineage>
</organism>
<name>A0A3S4HUC0_CHRVL</name>
<dbReference type="Proteomes" id="UP000275777">
    <property type="component" value="Chromosome"/>
</dbReference>